<dbReference type="InterPro" id="IPR029058">
    <property type="entry name" value="AB_hydrolase_fold"/>
</dbReference>
<dbReference type="PANTHER" id="PTHR14189">
    <property type="entry name" value="PROTEIN PHOSPHATASE METHYLESTERASE-1 RELATED"/>
    <property type="match status" value="1"/>
</dbReference>
<reference key="2">
    <citation type="submission" date="2011-10" db="EMBL/GenBank/DDBJ databases">
        <title>The genome and transcriptome sequence of Clonorchis sinensis provide insights into the carcinogenic liver fluke.</title>
        <authorList>
            <person name="Wang X."/>
            <person name="Huang Y."/>
            <person name="Chen W."/>
            <person name="Liu H."/>
            <person name="Guo L."/>
            <person name="Chen Y."/>
            <person name="Luo F."/>
            <person name="Zhou W."/>
            <person name="Sun J."/>
            <person name="Mao Q."/>
            <person name="Liang P."/>
            <person name="Zhou C."/>
            <person name="Tian Y."/>
            <person name="Men J."/>
            <person name="Lv X."/>
            <person name="Huang L."/>
            <person name="Zhou J."/>
            <person name="Hu Y."/>
            <person name="Li R."/>
            <person name="Zhang F."/>
            <person name="Lei H."/>
            <person name="Li X."/>
            <person name="Hu X."/>
            <person name="Liang C."/>
            <person name="Xu J."/>
            <person name="Wu Z."/>
            <person name="Yu X."/>
        </authorList>
    </citation>
    <scope>NUCLEOTIDE SEQUENCE</scope>
    <source>
        <strain>Henan</strain>
    </source>
</reference>
<dbReference type="EC" id="3.1.1.89" evidence="2"/>
<evidence type="ECO:0000313" key="9">
    <source>
        <dbReference type="EMBL" id="GAA52691.1"/>
    </source>
</evidence>
<dbReference type="InterPro" id="IPR013857">
    <property type="entry name" value="NADH-UbQ_OxRdtase-assoc_prot30"/>
</dbReference>
<dbReference type="GO" id="GO:0051723">
    <property type="term" value="F:protein methylesterase activity"/>
    <property type="evidence" value="ECO:0007669"/>
    <property type="project" value="UniProtKB-EC"/>
</dbReference>
<evidence type="ECO:0000256" key="3">
    <source>
        <dbReference type="ARBA" id="ARBA00022487"/>
    </source>
</evidence>
<keyword evidence="10" id="KW-1185">Reference proteome</keyword>
<gene>
    <name evidence="9" type="ORF">CLF_108632</name>
</gene>
<feature type="domain" description="AB hydrolase-1" evidence="8">
    <location>
        <begin position="204"/>
        <end position="283"/>
    </location>
</feature>
<protein>
    <recommendedName>
        <fullName evidence="2">protein phosphatase methylesterase-1</fullName>
        <ecNumber evidence="2">3.1.1.89</ecNumber>
    </recommendedName>
</protein>
<dbReference type="PANTHER" id="PTHR14189:SF0">
    <property type="entry name" value="PROTEIN PHOSPHATASE METHYLESTERASE 1"/>
    <property type="match status" value="1"/>
</dbReference>
<evidence type="ECO:0000313" key="10">
    <source>
        <dbReference type="Proteomes" id="UP000008909"/>
    </source>
</evidence>
<proteinExistence type="inferred from homology"/>
<evidence type="ECO:0000256" key="2">
    <source>
        <dbReference type="ARBA" id="ARBA00013111"/>
    </source>
</evidence>
<dbReference type="InterPro" id="IPR016812">
    <property type="entry name" value="PPase_methylesterase_euk"/>
</dbReference>
<evidence type="ECO:0000256" key="6">
    <source>
        <dbReference type="SAM" id="MobiDB-lite"/>
    </source>
</evidence>
<dbReference type="Proteomes" id="UP000008909">
    <property type="component" value="Unassembled WGS sequence"/>
</dbReference>
<dbReference type="Pfam" id="PF12697">
    <property type="entry name" value="Abhydrolase_6"/>
    <property type="match status" value="1"/>
</dbReference>
<feature type="region of interest" description="Disordered" evidence="6">
    <location>
        <begin position="116"/>
        <end position="138"/>
    </location>
</feature>
<evidence type="ECO:0000259" key="7">
    <source>
        <dbReference type="Pfam" id="PF08547"/>
    </source>
</evidence>
<dbReference type="EMBL" id="DF143336">
    <property type="protein sequence ID" value="GAA52691.1"/>
    <property type="molecule type" value="Genomic_DNA"/>
</dbReference>
<dbReference type="Gene3D" id="3.40.50.1820">
    <property type="entry name" value="alpha/beta hydrolase"/>
    <property type="match status" value="1"/>
</dbReference>
<name>G7YIA8_CLOSI</name>
<feature type="domain" description="NADH:ubiquinone oxidoreductase intermediate-associated protein 30" evidence="7">
    <location>
        <begin position="495"/>
        <end position="634"/>
    </location>
</feature>
<keyword evidence="4" id="KW-0378">Hydrolase</keyword>
<evidence type="ECO:0000256" key="5">
    <source>
        <dbReference type="ARBA" id="ARBA00049203"/>
    </source>
</evidence>
<comment type="catalytic activity">
    <reaction evidence="5">
        <text>[phosphatase 2A protein]-C-terminal L-leucine methyl ester + H2O = [phosphatase 2A protein]-C-terminal L-leucine + methanol + H(+)</text>
        <dbReference type="Rhea" id="RHEA:48548"/>
        <dbReference type="Rhea" id="RHEA-COMP:12134"/>
        <dbReference type="Rhea" id="RHEA-COMP:12135"/>
        <dbReference type="ChEBI" id="CHEBI:15377"/>
        <dbReference type="ChEBI" id="CHEBI:15378"/>
        <dbReference type="ChEBI" id="CHEBI:17790"/>
        <dbReference type="ChEBI" id="CHEBI:90516"/>
        <dbReference type="ChEBI" id="CHEBI:90517"/>
        <dbReference type="EC" id="3.1.1.89"/>
    </reaction>
</comment>
<dbReference type="InterPro" id="IPR008979">
    <property type="entry name" value="Galactose-bd-like_sf"/>
</dbReference>
<dbReference type="SUPFAM" id="SSF49785">
    <property type="entry name" value="Galactose-binding domain-like"/>
    <property type="match status" value="1"/>
</dbReference>
<comment type="similarity">
    <text evidence="1">Belongs to the AB hydrolase superfamily.</text>
</comment>
<dbReference type="InterPro" id="IPR000073">
    <property type="entry name" value="AB_hydrolase_1"/>
</dbReference>
<keyword evidence="3" id="KW-0719">Serine esterase</keyword>
<feature type="compositionally biased region" description="Polar residues" evidence="6">
    <location>
        <begin position="116"/>
        <end position="131"/>
    </location>
</feature>
<evidence type="ECO:0000259" key="8">
    <source>
        <dbReference type="Pfam" id="PF12697"/>
    </source>
</evidence>
<reference evidence="9" key="1">
    <citation type="journal article" date="2011" name="Genome Biol.">
        <title>The draft genome of the carcinogenic human liver fluke Clonorchis sinensis.</title>
        <authorList>
            <person name="Wang X."/>
            <person name="Chen W."/>
            <person name="Huang Y."/>
            <person name="Sun J."/>
            <person name="Men J."/>
            <person name="Liu H."/>
            <person name="Luo F."/>
            <person name="Guo L."/>
            <person name="Lv X."/>
            <person name="Deng C."/>
            <person name="Zhou C."/>
            <person name="Fan Y."/>
            <person name="Li X."/>
            <person name="Huang L."/>
            <person name="Hu Y."/>
            <person name="Liang C."/>
            <person name="Hu X."/>
            <person name="Xu J."/>
            <person name="Yu X."/>
        </authorList>
    </citation>
    <scope>NUCLEOTIDE SEQUENCE [LARGE SCALE GENOMIC DNA]</scope>
    <source>
        <strain evidence="9">Henan</strain>
    </source>
</reference>
<evidence type="ECO:0000256" key="1">
    <source>
        <dbReference type="ARBA" id="ARBA00008645"/>
    </source>
</evidence>
<accession>G7YIA8</accession>
<dbReference type="Pfam" id="PF08547">
    <property type="entry name" value="CIA30"/>
    <property type="match status" value="1"/>
</dbReference>
<sequence length="849" mass="97739">MEYGLRKWPGDATALRSSYDPAAFQDADPTFRLTTPSTTGSSDYYAVHSSLSQSCTEARFDSFDLADCDDLAHRVGLLVFAAGQLKRIATGQTATCEMEQGKALIFSCPKFSPNPSITSIPLDSPNQTNSTDRQHPEPIAETTHDEDIDEQQNNSPEQQFDYEAQQVDESTRPDEHLELRRESHSTHLTDVSFTRSHNSVQEIPRWAQYTWRIDLMNTQPFWQGWFSGLSQRFLSIPEPKLLLLAGVDRLDKDLTIGQMQGKFQVHVFPKCGHAVQEDAPEKVRPFVKPYALTVTWFCDHLWAFVLHSVDVQCITLVQVNPRRNYAKRQSLDRSQIGQPGLDGGNLPSGIEMLLRWWHRLRPWREELADLRRRLIRNKEGFDPPVPNLTRYFVRFPFLTDAEFTQWRVTTDQQLGVGYSWAEFVRSPRSAPGCAVPLGVDGTFAPMLGESSGVENANHPFAYTYPPTYPKRGPLPGSKQAASDALVSSATDQNFRGYGLFRGFLSTRVPDRGDIVRAGFASLSCPESTMFGFLMPYAFFSYSHLVIRYRGDGRSYRINILIRPTWDSQWLETHHFVLYTRGGPYWQVAKIPLSKFFILSKGTVRLSQFRLPQNNVRVINFTLMDGVDGPFSLELDYIALYKDPDHHEKFAYEQYDRSGFRTQSGVRRGCSISAFPFNFPMDEIMRRALENIQNPGFRTTVDKNLVDLEYTGDIVLVFEEEMVQVFLDEAIKVIQQSVSPCSWTYSHINIRLTIQGEMIVYGAVHDHKYGIAMTVPRLPYPVQWLARSSPYPWYFLDERVTCRHRRKQVQNQLFHENSYRSHRDRTRSRWQPLKYELRANSEPRIRLNNF</sequence>
<dbReference type="AlphaFoldDB" id="G7YIA8"/>
<organism evidence="9 10">
    <name type="scientific">Clonorchis sinensis</name>
    <name type="common">Chinese liver fluke</name>
    <dbReference type="NCBI Taxonomy" id="79923"/>
    <lineage>
        <taxon>Eukaryota</taxon>
        <taxon>Metazoa</taxon>
        <taxon>Spiralia</taxon>
        <taxon>Lophotrochozoa</taxon>
        <taxon>Platyhelminthes</taxon>
        <taxon>Trematoda</taxon>
        <taxon>Digenea</taxon>
        <taxon>Opisthorchiida</taxon>
        <taxon>Opisthorchiata</taxon>
        <taxon>Opisthorchiidae</taxon>
        <taxon>Clonorchis</taxon>
    </lineage>
</organism>
<evidence type="ECO:0000256" key="4">
    <source>
        <dbReference type="ARBA" id="ARBA00022801"/>
    </source>
</evidence>